<evidence type="ECO:0000259" key="5">
    <source>
        <dbReference type="Pfam" id="PF05173"/>
    </source>
</evidence>
<feature type="domain" description="Dihydrodipicolinate reductase N-terminal" evidence="4">
    <location>
        <begin position="401"/>
        <end position="499"/>
    </location>
</feature>
<dbReference type="OrthoDB" id="691673at2759"/>
<keyword evidence="2" id="KW-0560">Oxidoreductase</keyword>
<dbReference type="RefSeq" id="XP_008611261.1">
    <property type="nucleotide sequence ID" value="XM_008613039.1"/>
</dbReference>
<dbReference type="InParanoid" id="T0QLD3"/>
<dbReference type="PANTHER" id="PTHR42858:SF1">
    <property type="entry name" value="LD15494P"/>
    <property type="match status" value="1"/>
</dbReference>
<dbReference type="InterPro" id="IPR015421">
    <property type="entry name" value="PyrdxlP-dep_Trfase_major"/>
</dbReference>
<dbReference type="AlphaFoldDB" id="T0QLD3"/>
<dbReference type="Gene3D" id="3.90.1150.10">
    <property type="entry name" value="Aspartate Aminotransferase, domain 1"/>
    <property type="match status" value="1"/>
</dbReference>
<name>T0QLD3_SAPDV</name>
<dbReference type="Gene3D" id="3.40.50.720">
    <property type="entry name" value="NAD(P)-binding Rossmann-like Domain"/>
    <property type="match status" value="1"/>
</dbReference>
<dbReference type="GO" id="GO:0047536">
    <property type="term" value="F:2-aminoadipate transaminase activity"/>
    <property type="evidence" value="ECO:0007669"/>
    <property type="project" value="TreeGrafter"/>
</dbReference>
<dbReference type="OMA" id="PPMFTFD"/>
<feature type="domain" description="Aminotransferase class I/classII large" evidence="3">
    <location>
        <begin position="15"/>
        <end position="366"/>
    </location>
</feature>
<protein>
    <recommendedName>
        <fullName evidence="8">Dihydrodipicolinate reductase</fullName>
    </recommendedName>
</protein>
<dbReference type="GeneID" id="19947946"/>
<dbReference type="InterPro" id="IPR015424">
    <property type="entry name" value="PyrdxlP-dep_Trfase"/>
</dbReference>
<feature type="domain" description="Dihydrodipicolinate reductase C-terminal" evidence="5">
    <location>
        <begin position="502"/>
        <end position="615"/>
    </location>
</feature>
<dbReference type="InterPro" id="IPR004839">
    <property type="entry name" value="Aminotransferase_I/II_large"/>
</dbReference>
<dbReference type="Pfam" id="PF05173">
    <property type="entry name" value="DapB_C"/>
    <property type="match status" value="1"/>
</dbReference>
<organism evidence="6 7">
    <name type="scientific">Saprolegnia diclina (strain VS20)</name>
    <dbReference type="NCBI Taxonomy" id="1156394"/>
    <lineage>
        <taxon>Eukaryota</taxon>
        <taxon>Sar</taxon>
        <taxon>Stramenopiles</taxon>
        <taxon>Oomycota</taxon>
        <taxon>Saprolegniomycetes</taxon>
        <taxon>Saprolegniales</taxon>
        <taxon>Saprolegniaceae</taxon>
        <taxon>Saprolegnia</taxon>
    </lineage>
</organism>
<sequence>MGDYGQYIVPTADVMINFKVGQPAETMLPLQLIRESAAAKFTETDPMFLQYGHIKGYPKFRSSLATFLSKGYQAPVDPEQLFITNGVTGGLALLCSIYLKSGDLVFLEEPSYFLALSIMKDFKMNVRQIEMEEDGLNIDKLEALLKSGVVPKALYTIPTCHNPTGRTMSVAKRARLVELSHEYGFMIIADEVYQLLSFPHITPPPPMFTFDKYGTVFALGSFSKILAPALRLGWIQASTKLLTPLIASGQLDSSGGINPVVQGIVHAAITSGGQQKHLEWTTATLWSRADTLMKALAAKLPSGTTFERPDGGYFILVKLPKGLLASELLPIAEKHKVLFLPGSSFGASMTNFLRLSFSWYTADEMVLGADRLAAAITEYQALKASTATLATTSSTTSKALSIALHGAKGRLGNLIAAELAKDTVSFASSTIDVRTPAPLPAAAQVVIDVTLPAGTAALVTKLLAGSSSPALVIGTTGSLPMDLLRKYAERAPVVIKSNFSIGVPLVADLAASAAHALPKDGSWNTQVLEMHHTKKLDAPSGTGKTLAAAVQATGVFESVSCESLRLGDEIGTHTVYFAGPGERIEITHVATRREVFALGALRTAQWATTQAPGLYF</sequence>
<dbReference type="CDD" id="cd00609">
    <property type="entry name" value="AAT_like"/>
    <property type="match status" value="1"/>
</dbReference>
<evidence type="ECO:0000313" key="7">
    <source>
        <dbReference type="Proteomes" id="UP000030762"/>
    </source>
</evidence>
<evidence type="ECO:0008006" key="8">
    <source>
        <dbReference type="Google" id="ProtNLM"/>
    </source>
</evidence>
<proteinExistence type="predicted"/>
<evidence type="ECO:0000259" key="4">
    <source>
        <dbReference type="Pfam" id="PF01113"/>
    </source>
</evidence>
<gene>
    <name evidence="6" type="ORF">SDRG_07219</name>
</gene>
<dbReference type="SUPFAM" id="SSF55347">
    <property type="entry name" value="Glyceraldehyde-3-phosphate dehydrogenase-like, C-terminal domain"/>
    <property type="match status" value="1"/>
</dbReference>
<dbReference type="EMBL" id="JH767151">
    <property type="protein sequence ID" value="EQC35511.1"/>
    <property type="molecule type" value="Genomic_DNA"/>
</dbReference>
<reference evidence="6 7" key="1">
    <citation type="submission" date="2012-04" db="EMBL/GenBank/DDBJ databases">
        <title>The Genome Sequence of Saprolegnia declina VS20.</title>
        <authorList>
            <consortium name="The Broad Institute Genome Sequencing Platform"/>
            <person name="Russ C."/>
            <person name="Nusbaum C."/>
            <person name="Tyler B."/>
            <person name="van West P."/>
            <person name="Dieguez-Uribeondo J."/>
            <person name="de Bruijn I."/>
            <person name="Tripathy S."/>
            <person name="Jiang R."/>
            <person name="Young S.K."/>
            <person name="Zeng Q."/>
            <person name="Gargeya S."/>
            <person name="Fitzgerald M."/>
            <person name="Haas B."/>
            <person name="Abouelleil A."/>
            <person name="Alvarado L."/>
            <person name="Arachchi H.M."/>
            <person name="Berlin A."/>
            <person name="Chapman S.B."/>
            <person name="Goldberg J."/>
            <person name="Griggs A."/>
            <person name="Gujja S."/>
            <person name="Hansen M."/>
            <person name="Howarth C."/>
            <person name="Imamovic A."/>
            <person name="Larimer J."/>
            <person name="McCowen C."/>
            <person name="Montmayeur A."/>
            <person name="Murphy C."/>
            <person name="Neiman D."/>
            <person name="Pearson M."/>
            <person name="Priest M."/>
            <person name="Roberts A."/>
            <person name="Saif S."/>
            <person name="Shea T."/>
            <person name="Sisk P."/>
            <person name="Sykes S."/>
            <person name="Wortman J."/>
            <person name="Nusbaum C."/>
            <person name="Birren B."/>
        </authorList>
    </citation>
    <scope>NUCLEOTIDE SEQUENCE [LARGE SCALE GENOMIC DNA]</scope>
    <source>
        <strain evidence="6 7">VS20</strain>
    </source>
</reference>
<dbReference type="GO" id="GO:0008839">
    <property type="term" value="F:4-hydroxy-tetrahydrodipicolinate reductase"/>
    <property type="evidence" value="ECO:0007669"/>
    <property type="project" value="InterPro"/>
</dbReference>
<evidence type="ECO:0000259" key="3">
    <source>
        <dbReference type="Pfam" id="PF00155"/>
    </source>
</evidence>
<dbReference type="InterPro" id="IPR036291">
    <property type="entry name" value="NAD(P)-bd_dom_sf"/>
</dbReference>
<accession>T0QLD3</accession>
<keyword evidence="1" id="KW-0521">NADP</keyword>
<dbReference type="InterPro" id="IPR000846">
    <property type="entry name" value="DapB_N"/>
</dbReference>
<dbReference type="eggNOG" id="KOG0634">
    <property type="taxonomic scope" value="Eukaryota"/>
</dbReference>
<evidence type="ECO:0000256" key="1">
    <source>
        <dbReference type="ARBA" id="ARBA00022857"/>
    </source>
</evidence>
<dbReference type="GO" id="GO:0009089">
    <property type="term" value="P:lysine biosynthetic process via diaminopimelate"/>
    <property type="evidence" value="ECO:0007669"/>
    <property type="project" value="InterPro"/>
</dbReference>
<dbReference type="Pfam" id="PF00155">
    <property type="entry name" value="Aminotran_1_2"/>
    <property type="match status" value="1"/>
</dbReference>
<keyword evidence="7" id="KW-1185">Reference proteome</keyword>
<dbReference type="Gene3D" id="3.40.640.10">
    <property type="entry name" value="Type I PLP-dependent aspartate aminotransferase-like (Major domain)"/>
    <property type="match status" value="1"/>
</dbReference>
<dbReference type="VEuPathDB" id="FungiDB:SDRG_07219"/>
<dbReference type="InterPro" id="IPR022663">
    <property type="entry name" value="DapB_C"/>
</dbReference>
<dbReference type="Gene3D" id="3.30.360.10">
    <property type="entry name" value="Dihydrodipicolinate Reductase, domain 2"/>
    <property type="match status" value="1"/>
</dbReference>
<dbReference type="SUPFAM" id="SSF51735">
    <property type="entry name" value="NAD(P)-binding Rossmann-fold domains"/>
    <property type="match status" value="1"/>
</dbReference>
<dbReference type="InterPro" id="IPR015422">
    <property type="entry name" value="PyrdxlP-dep_Trfase_small"/>
</dbReference>
<evidence type="ECO:0000313" key="6">
    <source>
        <dbReference type="EMBL" id="EQC35511.1"/>
    </source>
</evidence>
<dbReference type="PANTHER" id="PTHR42858">
    <property type="entry name" value="AMINOTRANSFERASE"/>
    <property type="match status" value="1"/>
</dbReference>
<evidence type="ECO:0000256" key="2">
    <source>
        <dbReference type="ARBA" id="ARBA00023002"/>
    </source>
</evidence>
<dbReference type="SUPFAM" id="SSF53383">
    <property type="entry name" value="PLP-dependent transferases"/>
    <property type="match status" value="1"/>
</dbReference>
<dbReference type="GO" id="GO:0030170">
    <property type="term" value="F:pyridoxal phosphate binding"/>
    <property type="evidence" value="ECO:0007669"/>
    <property type="project" value="InterPro"/>
</dbReference>
<dbReference type="Pfam" id="PF01113">
    <property type="entry name" value="DapB_N"/>
    <property type="match status" value="1"/>
</dbReference>
<dbReference type="Proteomes" id="UP000030762">
    <property type="component" value="Unassembled WGS sequence"/>
</dbReference>
<dbReference type="STRING" id="1156394.T0QLD3"/>